<dbReference type="Proteomes" id="UP001432202">
    <property type="component" value="Chromosome"/>
</dbReference>
<name>A0AAX4L0Z3_9CREN</name>
<keyword evidence="2" id="KW-1185">Reference proteome</keyword>
<sequence length="52" mass="5976">MPEVIVIMNKKGDILDFSPRSLDISKFLSKEPNEIYDDGELIRLRINIANDV</sequence>
<dbReference type="AlphaFoldDB" id="A0AAX4L0Z3"/>
<evidence type="ECO:0000313" key="2">
    <source>
        <dbReference type="Proteomes" id="UP001432202"/>
    </source>
</evidence>
<dbReference type="RefSeq" id="WP_338600242.1">
    <property type="nucleotide sequence ID" value="NZ_CP146016.1"/>
</dbReference>
<organism evidence="1 2">
    <name type="scientific">Sulfolobus tengchongensis</name>
    <dbReference type="NCBI Taxonomy" id="207809"/>
    <lineage>
        <taxon>Archaea</taxon>
        <taxon>Thermoproteota</taxon>
        <taxon>Thermoprotei</taxon>
        <taxon>Sulfolobales</taxon>
        <taxon>Sulfolobaceae</taxon>
        <taxon>Sulfolobus</taxon>
    </lineage>
</organism>
<gene>
    <name evidence="1" type="ORF">V6M85_11585</name>
</gene>
<evidence type="ECO:0000313" key="1">
    <source>
        <dbReference type="EMBL" id="WWQ60081.1"/>
    </source>
</evidence>
<dbReference type="EMBL" id="CP146016">
    <property type="protein sequence ID" value="WWQ60081.1"/>
    <property type="molecule type" value="Genomic_DNA"/>
</dbReference>
<accession>A0AAX4L0Z3</accession>
<proteinExistence type="predicted"/>
<dbReference type="GeneID" id="89337420"/>
<reference evidence="1 2" key="1">
    <citation type="submission" date="2024-02" db="EMBL/GenBank/DDBJ databases">
        <title>STSV induces naive adaptation in Sulfolobus.</title>
        <authorList>
            <person name="Xiang X."/>
            <person name="Song M."/>
        </authorList>
    </citation>
    <scope>NUCLEOTIDE SEQUENCE [LARGE SCALE GENOMIC DNA]</scope>
    <source>
        <strain evidence="1 2">RT2</strain>
    </source>
</reference>
<protein>
    <submittedName>
        <fullName evidence="1">Uncharacterized protein</fullName>
    </submittedName>
</protein>